<dbReference type="Gene3D" id="3.40.50.300">
    <property type="entry name" value="P-loop containing nucleotide triphosphate hydrolases"/>
    <property type="match status" value="1"/>
</dbReference>
<dbReference type="PROSITE" id="PS50893">
    <property type="entry name" value="ABC_TRANSPORTER_2"/>
    <property type="match status" value="1"/>
</dbReference>
<dbReference type="Pfam" id="PF00005">
    <property type="entry name" value="ABC_tran"/>
    <property type="match status" value="1"/>
</dbReference>
<dbReference type="KEGG" id="clia:C3E79_04560"/>
<keyword evidence="2" id="KW-1185">Reference proteome</keyword>
<dbReference type="PANTHER" id="PTHR43158">
    <property type="entry name" value="SKFA PEPTIDE EXPORT ATP-BINDING PROTEIN SKFE"/>
    <property type="match status" value="1"/>
</dbReference>
<dbReference type="PANTHER" id="PTHR43158:SF2">
    <property type="entry name" value="SKFA PEPTIDE EXPORT ATP-BINDING PROTEIN SKFE"/>
    <property type="match status" value="1"/>
</dbReference>
<dbReference type="OrthoDB" id="9789994at2"/>
<keyword evidence="1" id="KW-0067">ATP-binding</keyword>
<evidence type="ECO:0000313" key="2">
    <source>
        <dbReference type="Proteomes" id="UP000244754"/>
    </source>
</evidence>
<evidence type="ECO:0000313" key="1">
    <source>
        <dbReference type="EMBL" id="AWB83841.1"/>
    </source>
</evidence>
<reference evidence="2" key="1">
    <citation type="submission" date="2018-01" db="EMBL/GenBank/DDBJ databases">
        <authorList>
            <person name="Li J."/>
        </authorList>
    </citation>
    <scope>NUCLEOTIDE SEQUENCE [LARGE SCALE GENOMIC DNA]</scope>
    <source>
        <strain evidence="2">2184</strain>
    </source>
</reference>
<dbReference type="SMART" id="SM00382">
    <property type="entry name" value="AAA"/>
    <property type="match status" value="1"/>
</dbReference>
<accession>A0A2S0WDK5</accession>
<dbReference type="InterPro" id="IPR003593">
    <property type="entry name" value="AAA+_ATPase"/>
</dbReference>
<dbReference type="AlphaFoldDB" id="A0A2S0WDK5"/>
<organism evidence="1 2">
    <name type="scientific">Corynebacterium liangguodongii</name>
    <dbReference type="NCBI Taxonomy" id="2079535"/>
    <lineage>
        <taxon>Bacteria</taxon>
        <taxon>Bacillati</taxon>
        <taxon>Actinomycetota</taxon>
        <taxon>Actinomycetes</taxon>
        <taxon>Mycobacteriales</taxon>
        <taxon>Corynebacteriaceae</taxon>
        <taxon>Corynebacterium</taxon>
    </lineage>
</organism>
<sequence>MCSTSLGRGAVCGVVCLPTLATQPPTVPGVGALPPGRADLVHNGGVSNRGEELETDPDLLIDFRGVEYSRGGARLVGPVDWQVELDERWVVIGPNGAGKTTLIKMASAQEFPSAGTAFVLGERLGKTDMRDLRAQIGLTSSAVALRVPGEEKVGDLVVSAGYAILGRWREDYDEMDYEQALEVLEQVGAMHLIDRTWETLSDGERKRVLIARAIMTNPELLIMDEPAAGMDLGGREDLVAYLGDLAMDPDAPAIVMITHHVEEIPPGFTHALLLDEGEVVSQGLIEDVLTAENLTRAYHQPIEVHASEGRYTARRARRGGVHRAG</sequence>
<dbReference type="FunFam" id="3.40.50.300:FF:001031">
    <property type="entry name" value="Iron ABC transporter ATP-binding protein"/>
    <property type="match status" value="1"/>
</dbReference>
<dbReference type="InterPro" id="IPR003439">
    <property type="entry name" value="ABC_transporter-like_ATP-bd"/>
</dbReference>
<dbReference type="SUPFAM" id="SSF52540">
    <property type="entry name" value="P-loop containing nucleoside triphosphate hydrolases"/>
    <property type="match status" value="1"/>
</dbReference>
<dbReference type="EMBL" id="CP026948">
    <property type="protein sequence ID" value="AWB83841.1"/>
    <property type="molecule type" value="Genomic_DNA"/>
</dbReference>
<keyword evidence="1" id="KW-0547">Nucleotide-binding</keyword>
<gene>
    <name evidence="1" type="ORF">C3E79_04560</name>
</gene>
<name>A0A2S0WDK5_9CORY</name>
<proteinExistence type="predicted"/>
<protein>
    <submittedName>
        <fullName evidence="1">Iron ABC transporter ATP-binding protein</fullName>
    </submittedName>
</protein>
<dbReference type="GO" id="GO:0005524">
    <property type="term" value="F:ATP binding"/>
    <property type="evidence" value="ECO:0007669"/>
    <property type="project" value="UniProtKB-KW"/>
</dbReference>
<dbReference type="InterPro" id="IPR027417">
    <property type="entry name" value="P-loop_NTPase"/>
</dbReference>
<dbReference type="GO" id="GO:0016887">
    <property type="term" value="F:ATP hydrolysis activity"/>
    <property type="evidence" value="ECO:0007669"/>
    <property type="project" value="InterPro"/>
</dbReference>
<dbReference type="Proteomes" id="UP000244754">
    <property type="component" value="Chromosome"/>
</dbReference>